<evidence type="ECO:0000259" key="2">
    <source>
        <dbReference type="Pfam" id="PF13568"/>
    </source>
</evidence>
<evidence type="ECO:0000313" key="3">
    <source>
        <dbReference type="EMBL" id="MBO0934268.1"/>
    </source>
</evidence>
<dbReference type="AlphaFoldDB" id="A0A939K277"/>
<feature type="signal peptide" evidence="1">
    <location>
        <begin position="1"/>
        <end position="19"/>
    </location>
</feature>
<feature type="chain" id="PRO_5037488329" evidence="1">
    <location>
        <begin position="20"/>
        <end position="243"/>
    </location>
</feature>
<dbReference type="Proteomes" id="UP000664795">
    <property type="component" value="Unassembled WGS sequence"/>
</dbReference>
<dbReference type="Pfam" id="PF13568">
    <property type="entry name" value="OMP_b-brl_2"/>
    <property type="match status" value="1"/>
</dbReference>
<dbReference type="InterPro" id="IPR025665">
    <property type="entry name" value="Beta-barrel_OMP_2"/>
</dbReference>
<comment type="caution">
    <text evidence="3">The sequence shown here is derived from an EMBL/GenBank/DDBJ whole genome shotgun (WGS) entry which is preliminary data.</text>
</comment>
<keyword evidence="1" id="KW-0732">Signal</keyword>
<sequence>MKHIVCSLLLLFVNASLLAQSPNHVQAYMRAGAGGSRAIGDGTSSGGTVYTVLGNNGIMPYELGGSHWLLTGAISAGIIAPVDNHFVIQAELSIEQKGSEKQVTKAGPGEYCDFGCFPSAANGRFSSRLTYLTLPVMIGYRSGKATVLAGPYIGYKLGEKIQGTYTYGQSSASEIPISSSVERYKKIDAGFVAAAAYAISPRFGIDLRYSQGLRHVAEQYKGYTEPFYNQSAQVGVTYALTRN</sequence>
<feature type="domain" description="Outer membrane protein beta-barrel" evidence="2">
    <location>
        <begin position="70"/>
        <end position="216"/>
    </location>
</feature>
<proteinExistence type="predicted"/>
<dbReference type="RefSeq" id="WP_207338233.1">
    <property type="nucleotide sequence ID" value="NZ_JAFMYU010000029.1"/>
</dbReference>
<keyword evidence="4" id="KW-1185">Reference proteome</keyword>
<reference evidence="3 4" key="1">
    <citation type="submission" date="2021-03" db="EMBL/GenBank/DDBJ databases">
        <title>Fibrella sp. HMF5036 genome sequencing and assembly.</title>
        <authorList>
            <person name="Kang H."/>
            <person name="Kim H."/>
            <person name="Bae S."/>
            <person name="Joh K."/>
        </authorList>
    </citation>
    <scope>NUCLEOTIDE SEQUENCE [LARGE SCALE GENOMIC DNA]</scope>
    <source>
        <strain evidence="3 4">HMF5036</strain>
    </source>
</reference>
<organism evidence="3 4">
    <name type="scientific">Fibrella aquatilis</name>
    <dbReference type="NCBI Taxonomy" id="2817059"/>
    <lineage>
        <taxon>Bacteria</taxon>
        <taxon>Pseudomonadati</taxon>
        <taxon>Bacteroidota</taxon>
        <taxon>Cytophagia</taxon>
        <taxon>Cytophagales</taxon>
        <taxon>Spirosomataceae</taxon>
        <taxon>Fibrella</taxon>
    </lineage>
</organism>
<accession>A0A939K277</accession>
<evidence type="ECO:0000313" key="4">
    <source>
        <dbReference type="Proteomes" id="UP000664795"/>
    </source>
</evidence>
<dbReference type="EMBL" id="JAFMYU010000029">
    <property type="protein sequence ID" value="MBO0934268.1"/>
    <property type="molecule type" value="Genomic_DNA"/>
</dbReference>
<name>A0A939K277_9BACT</name>
<evidence type="ECO:0000256" key="1">
    <source>
        <dbReference type="SAM" id="SignalP"/>
    </source>
</evidence>
<protein>
    <submittedName>
        <fullName evidence="3">PorT family protein</fullName>
    </submittedName>
</protein>
<gene>
    <name evidence="3" type="ORF">J2I48_24890</name>
</gene>